<name>A0ABV7VMI9_9GAMM</name>
<dbReference type="Pfam" id="PF13511">
    <property type="entry name" value="DUF4124"/>
    <property type="match status" value="1"/>
</dbReference>
<feature type="chain" id="PRO_5046084562" evidence="1">
    <location>
        <begin position="30"/>
        <end position="184"/>
    </location>
</feature>
<protein>
    <submittedName>
        <fullName evidence="3">DUF4124 domain-containing protein</fullName>
    </submittedName>
</protein>
<sequence length="184" mass="19714">MNTHRLFQLSLRHGCSLLLMVAISLTASATDVYVSRDKDGSVVFSDKPSRGSETHKVKQLPVVPAFVAPAKTSPPAAPSADKKTSYTSLSIVSPQDGAQLPTGAAGSLNVNGVLSPGLQPGDTIELIDNGQRIKQGQQTSFALEYLDRGEHQLQLQVVNAKGDVIISSNLVTVYIQRHSVLKRR</sequence>
<evidence type="ECO:0000256" key="1">
    <source>
        <dbReference type="SAM" id="SignalP"/>
    </source>
</evidence>
<feature type="signal peptide" evidence="1">
    <location>
        <begin position="1"/>
        <end position="29"/>
    </location>
</feature>
<gene>
    <name evidence="3" type="ORF">ACFOMG_01095</name>
</gene>
<dbReference type="RefSeq" id="WP_376864254.1">
    <property type="nucleotide sequence ID" value="NZ_JBHRYB010000001.1"/>
</dbReference>
<evidence type="ECO:0000259" key="2">
    <source>
        <dbReference type="Pfam" id="PF13511"/>
    </source>
</evidence>
<evidence type="ECO:0000313" key="4">
    <source>
        <dbReference type="Proteomes" id="UP001595722"/>
    </source>
</evidence>
<accession>A0ABV7VMI9</accession>
<evidence type="ECO:0000313" key="3">
    <source>
        <dbReference type="EMBL" id="MFC3678704.1"/>
    </source>
</evidence>
<reference evidence="4" key="1">
    <citation type="journal article" date="2019" name="Int. J. Syst. Evol. Microbiol.">
        <title>The Global Catalogue of Microorganisms (GCM) 10K type strain sequencing project: providing services to taxonomists for standard genome sequencing and annotation.</title>
        <authorList>
            <consortium name="The Broad Institute Genomics Platform"/>
            <consortium name="The Broad Institute Genome Sequencing Center for Infectious Disease"/>
            <person name="Wu L."/>
            <person name="Ma J."/>
        </authorList>
    </citation>
    <scope>NUCLEOTIDE SEQUENCE [LARGE SCALE GENOMIC DNA]</scope>
    <source>
        <strain evidence="4">KCTC 42424</strain>
    </source>
</reference>
<keyword evidence="1" id="KW-0732">Signal</keyword>
<dbReference type="InterPro" id="IPR025392">
    <property type="entry name" value="DUF4124"/>
</dbReference>
<comment type="caution">
    <text evidence="3">The sequence shown here is derived from an EMBL/GenBank/DDBJ whole genome shotgun (WGS) entry which is preliminary data.</text>
</comment>
<feature type="domain" description="DUF4124" evidence="2">
    <location>
        <begin position="20"/>
        <end position="75"/>
    </location>
</feature>
<dbReference type="EMBL" id="JBHRYB010000001">
    <property type="protein sequence ID" value="MFC3678704.1"/>
    <property type="molecule type" value="Genomic_DNA"/>
</dbReference>
<proteinExistence type="predicted"/>
<organism evidence="3 4">
    <name type="scientific">Bacterioplanoides pacificum</name>
    <dbReference type="NCBI Taxonomy" id="1171596"/>
    <lineage>
        <taxon>Bacteria</taxon>
        <taxon>Pseudomonadati</taxon>
        <taxon>Pseudomonadota</taxon>
        <taxon>Gammaproteobacteria</taxon>
        <taxon>Oceanospirillales</taxon>
        <taxon>Oceanospirillaceae</taxon>
        <taxon>Bacterioplanoides</taxon>
    </lineage>
</organism>
<keyword evidence="4" id="KW-1185">Reference proteome</keyword>
<dbReference type="Proteomes" id="UP001595722">
    <property type="component" value="Unassembled WGS sequence"/>
</dbReference>